<comment type="caution">
    <text evidence="4">The sequence shown here is derived from an EMBL/GenBank/DDBJ whole genome shotgun (WGS) entry which is preliminary data.</text>
</comment>
<dbReference type="InterPro" id="IPR052806">
    <property type="entry name" value="Fasciclin-like_AGP"/>
</dbReference>
<reference evidence="4 5" key="1">
    <citation type="journal article" date="2020" name="bioRxiv">
        <title>Sequence and annotation of 42 cannabis genomes reveals extensive copy number variation in cannabinoid synthesis and pathogen resistance genes.</title>
        <authorList>
            <person name="Mckernan K.J."/>
            <person name="Helbert Y."/>
            <person name="Kane L.T."/>
            <person name="Ebling H."/>
            <person name="Zhang L."/>
            <person name="Liu B."/>
            <person name="Eaton Z."/>
            <person name="Mclaughlin S."/>
            <person name="Kingan S."/>
            <person name="Baybayan P."/>
            <person name="Concepcion G."/>
            <person name="Jordan M."/>
            <person name="Riva A."/>
            <person name="Barbazuk W."/>
            <person name="Harkins T."/>
        </authorList>
    </citation>
    <scope>NUCLEOTIDE SEQUENCE [LARGE SCALE GENOMIC DNA]</scope>
    <source>
        <strain evidence="5">cv. Jamaican Lion 4</strain>
        <tissue evidence="4">Leaf</tissue>
    </source>
</reference>
<dbReference type="PANTHER" id="PTHR33985:SF21">
    <property type="entry name" value="FASCICLIN-LIKE ARABINOGALACTAN PROTEIN 20-RELATED"/>
    <property type="match status" value="1"/>
</dbReference>
<dbReference type="Gene3D" id="2.30.180.10">
    <property type="entry name" value="FAS1 domain"/>
    <property type="match status" value="1"/>
</dbReference>
<feature type="domain" description="FAS1" evidence="3">
    <location>
        <begin position="25"/>
        <end position="154"/>
    </location>
</feature>
<dbReference type="InterPro" id="IPR000782">
    <property type="entry name" value="FAS1_domain"/>
</dbReference>
<name>A0A7J6FAL4_CANSA</name>
<feature type="chain" id="PRO_5029813630" description="FAS1 domain-containing protein" evidence="2">
    <location>
        <begin position="21"/>
        <end position="329"/>
    </location>
</feature>
<dbReference type="SUPFAM" id="SSF82153">
    <property type="entry name" value="FAS1 domain"/>
    <property type="match status" value="2"/>
</dbReference>
<sequence>MAKSLFFFFILSIFSSSALGSCLTLLNAAEILSNSGYLSMSLTLKIASQTIKHDSPTATVFVPADQAFVKSGQPSLFLLRRHVSPIKLSLETLKTLPRGSVIPTMVPDHPLIVTASLSGDGYISINDVRINEKAVFGDGFVALYGIDEFIDSSFFRTDQPPSPAPAPAPAPFHGKTESFASVAEFLRSRGYYIMATLLDAQLTGLGDGTKLTIFAPVDRTFDYYASNISDYALIFRRHVVPRLMTWQDLIGSQVVGTKLPTFSRGFMIEVRVSSDGIPMLNDAPVVFRDIYRSQRLIVHGLNGFLKPFTDQEWNQDSFSNGFVGDDSHG</sequence>
<feature type="domain" description="FAS1" evidence="3">
    <location>
        <begin position="166"/>
        <end position="305"/>
    </location>
</feature>
<comment type="similarity">
    <text evidence="1">Belongs to the fasciclin-like AGP family.</text>
</comment>
<dbReference type="PANTHER" id="PTHR33985">
    <property type="entry name" value="OS02G0491300 PROTEIN-RELATED"/>
    <property type="match status" value="1"/>
</dbReference>
<protein>
    <recommendedName>
        <fullName evidence="3">FAS1 domain-containing protein</fullName>
    </recommendedName>
</protein>
<feature type="signal peptide" evidence="2">
    <location>
        <begin position="1"/>
        <end position="20"/>
    </location>
</feature>
<dbReference type="Proteomes" id="UP000583929">
    <property type="component" value="Unassembled WGS sequence"/>
</dbReference>
<evidence type="ECO:0000256" key="1">
    <source>
        <dbReference type="ARBA" id="ARBA00007843"/>
    </source>
</evidence>
<organism evidence="4 5">
    <name type="scientific">Cannabis sativa</name>
    <name type="common">Hemp</name>
    <name type="synonym">Marijuana</name>
    <dbReference type="NCBI Taxonomy" id="3483"/>
    <lineage>
        <taxon>Eukaryota</taxon>
        <taxon>Viridiplantae</taxon>
        <taxon>Streptophyta</taxon>
        <taxon>Embryophyta</taxon>
        <taxon>Tracheophyta</taxon>
        <taxon>Spermatophyta</taxon>
        <taxon>Magnoliopsida</taxon>
        <taxon>eudicotyledons</taxon>
        <taxon>Gunneridae</taxon>
        <taxon>Pentapetalae</taxon>
        <taxon>rosids</taxon>
        <taxon>fabids</taxon>
        <taxon>Rosales</taxon>
        <taxon>Cannabaceae</taxon>
        <taxon>Cannabis</taxon>
    </lineage>
</organism>
<proteinExistence type="inferred from homology"/>
<dbReference type="PROSITE" id="PS50213">
    <property type="entry name" value="FAS1"/>
    <property type="match status" value="2"/>
</dbReference>
<dbReference type="Pfam" id="PF02469">
    <property type="entry name" value="Fasciclin"/>
    <property type="match status" value="1"/>
</dbReference>
<accession>A0A7J6FAL4</accession>
<evidence type="ECO:0000313" key="5">
    <source>
        <dbReference type="Proteomes" id="UP000583929"/>
    </source>
</evidence>
<evidence type="ECO:0000313" key="4">
    <source>
        <dbReference type="EMBL" id="KAF4367675.1"/>
    </source>
</evidence>
<evidence type="ECO:0000256" key="2">
    <source>
        <dbReference type="SAM" id="SignalP"/>
    </source>
</evidence>
<dbReference type="EMBL" id="JAATIQ010000245">
    <property type="protein sequence ID" value="KAF4367675.1"/>
    <property type="molecule type" value="Genomic_DNA"/>
</dbReference>
<dbReference type="PROSITE" id="PS51257">
    <property type="entry name" value="PROKAR_LIPOPROTEIN"/>
    <property type="match status" value="1"/>
</dbReference>
<keyword evidence="2" id="KW-0732">Signal</keyword>
<evidence type="ECO:0000259" key="3">
    <source>
        <dbReference type="PROSITE" id="PS50213"/>
    </source>
</evidence>
<dbReference type="SMART" id="SM00554">
    <property type="entry name" value="FAS1"/>
    <property type="match status" value="2"/>
</dbReference>
<keyword evidence="5" id="KW-1185">Reference proteome</keyword>
<dbReference type="AlphaFoldDB" id="A0A7J6FAL4"/>
<dbReference type="InterPro" id="IPR036378">
    <property type="entry name" value="FAS1_dom_sf"/>
</dbReference>
<gene>
    <name evidence="4" type="ORF">G4B88_001427</name>
</gene>